<dbReference type="EMBL" id="VUJU01008716">
    <property type="protein sequence ID" value="KAF0726772.1"/>
    <property type="molecule type" value="Genomic_DNA"/>
</dbReference>
<gene>
    <name evidence="1" type="ORF">FWK35_00024124</name>
</gene>
<comment type="caution">
    <text evidence="1">The sequence shown here is derived from an EMBL/GenBank/DDBJ whole genome shotgun (WGS) entry which is preliminary data.</text>
</comment>
<reference evidence="1 2" key="1">
    <citation type="submission" date="2019-08" db="EMBL/GenBank/DDBJ databases">
        <title>Whole genome of Aphis craccivora.</title>
        <authorList>
            <person name="Voronova N.V."/>
            <person name="Shulinski R.S."/>
            <person name="Bandarenka Y.V."/>
            <person name="Zhorov D.G."/>
            <person name="Warner D."/>
        </authorList>
    </citation>
    <scope>NUCLEOTIDE SEQUENCE [LARGE SCALE GENOMIC DNA]</scope>
    <source>
        <strain evidence="1">180601</strain>
        <tissue evidence="1">Whole Body</tissue>
    </source>
</reference>
<keyword evidence="2" id="KW-1185">Reference proteome</keyword>
<dbReference type="Proteomes" id="UP000478052">
    <property type="component" value="Unassembled WGS sequence"/>
</dbReference>
<dbReference type="AlphaFoldDB" id="A0A6G0WHV0"/>
<feature type="non-terminal residue" evidence="1">
    <location>
        <position position="1"/>
    </location>
</feature>
<sequence length="685" mass="78676">DILELPFPKYTKFFKLSKIIENNLTYKKFEVICKVCISNKCMTLDSRSSSNIIKHLRNKHNSVFKNIDQDTGVKRKEIDCEDEGNKVPKKNSFAFQPKLDFAKKTISQDYLNNMIIKFIMSATIPFSIVENEDFKHLINCGFSNKNLLSRPTLMKKINQMSEVLVENLKNEMVSIKNITTTVDCWSIFKKSYIGITGSWIEPSSLTRVSCLLAIKRIKGHHSYDVLAQEMITVYDNFKISDKISYTTTDNASNFVKCFRIFNIQNLASKDVTPEVDNTVILLNENSDEDETEIDADMIDTVDSEDLSNPTISISDILSEDQESYDDGLQNDDHNIHNLFVLPKHQRCAAHTLNLIASTDIKSALETPSYKRQSRQTFAKCNNIWNKQKRSTLVADSIKTAIGIYFITPNETRWNSTFDSVKCILKYLQSNITKMNTLCNSLKLVQFTKNDLLFLDEFVKTMTPISIALDILQGEKHMYLGYLLPTITQLQSKYKDLLQRRMDYCKPLIFSILESIDKRFHSQLKDPFFIISSISHPFFKTVWIDKQEEKSEALKLFKEAAIHLNSLHTLNNSQTPLCIQNVVDDEPSFFHWNSSQDPPEITSVENEINMCLSKSPQKDLSCFKTDNLSILKKVFIQFNTPLPSSAPIERVFSVGGAVLTKKRGRITDENFEKVMLLKCNKLFITD</sequence>
<dbReference type="SUPFAM" id="SSF53098">
    <property type="entry name" value="Ribonuclease H-like"/>
    <property type="match status" value="1"/>
</dbReference>
<proteinExistence type="predicted"/>
<protein>
    <recommendedName>
        <fullName evidence="3">BED-type domain-containing protein</fullName>
    </recommendedName>
</protein>
<evidence type="ECO:0008006" key="3">
    <source>
        <dbReference type="Google" id="ProtNLM"/>
    </source>
</evidence>
<name>A0A6G0WHV0_APHCR</name>
<dbReference type="OrthoDB" id="10057873at2759"/>
<dbReference type="InterPro" id="IPR012337">
    <property type="entry name" value="RNaseH-like_sf"/>
</dbReference>
<dbReference type="PANTHER" id="PTHR47501:SF5">
    <property type="entry name" value="HAT C-TERMINAL DIMERISATION DOMAIN-CONTAINING PROTEIN"/>
    <property type="match status" value="1"/>
</dbReference>
<organism evidence="1 2">
    <name type="scientific">Aphis craccivora</name>
    <name type="common">Cowpea aphid</name>
    <dbReference type="NCBI Taxonomy" id="307492"/>
    <lineage>
        <taxon>Eukaryota</taxon>
        <taxon>Metazoa</taxon>
        <taxon>Ecdysozoa</taxon>
        <taxon>Arthropoda</taxon>
        <taxon>Hexapoda</taxon>
        <taxon>Insecta</taxon>
        <taxon>Pterygota</taxon>
        <taxon>Neoptera</taxon>
        <taxon>Paraneoptera</taxon>
        <taxon>Hemiptera</taxon>
        <taxon>Sternorrhyncha</taxon>
        <taxon>Aphidomorpha</taxon>
        <taxon>Aphidoidea</taxon>
        <taxon>Aphididae</taxon>
        <taxon>Aphidini</taxon>
        <taxon>Aphis</taxon>
        <taxon>Aphis</taxon>
    </lineage>
</organism>
<accession>A0A6G0WHV0</accession>
<evidence type="ECO:0000313" key="2">
    <source>
        <dbReference type="Proteomes" id="UP000478052"/>
    </source>
</evidence>
<evidence type="ECO:0000313" key="1">
    <source>
        <dbReference type="EMBL" id="KAF0726772.1"/>
    </source>
</evidence>
<dbReference type="PANTHER" id="PTHR47501">
    <property type="entry name" value="TRANSPOSASE-RELATED"/>
    <property type="match status" value="1"/>
</dbReference>